<dbReference type="InterPro" id="IPR055355">
    <property type="entry name" value="ZP-C"/>
</dbReference>
<dbReference type="SMART" id="SM00241">
    <property type="entry name" value="ZP"/>
    <property type="match status" value="1"/>
</dbReference>
<keyword evidence="1" id="KW-0732">Signal</keyword>
<keyword evidence="2" id="KW-1015">Disulfide bond</keyword>
<evidence type="ECO:0000256" key="3">
    <source>
        <dbReference type="SAM" id="Phobius"/>
    </source>
</evidence>
<evidence type="ECO:0000313" key="5">
    <source>
        <dbReference type="EMBL" id="KAG5285592.1"/>
    </source>
</evidence>
<evidence type="ECO:0000259" key="4">
    <source>
        <dbReference type="PROSITE" id="PS51034"/>
    </source>
</evidence>
<comment type="caution">
    <text evidence="5">The sequence shown here is derived from an EMBL/GenBank/DDBJ whole genome shotgun (WGS) entry which is preliminary data.</text>
</comment>
<dbReference type="InterPro" id="IPR055356">
    <property type="entry name" value="ZP-N"/>
</dbReference>
<dbReference type="EMBL" id="JADWDJ010000001">
    <property type="protein sequence ID" value="KAG5285592.1"/>
    <property type="molecule type" value="Genomic_DNA"/>
</dbReference>
<keyword evidence="6" id="KW-1185">Reference proteome</keyword>
<dbReference type="AlphaFoldDB" id="A0AAV6HJF1"/>
<keyword evidence="3" id="KW-0472">Membrane</keyword>
<dbReference type="Proteomes" id="UP000823561">
    <property type="component" value="Chromosome 1"/>
</dbReference>
<dbReference type="Pfam" id="PF00100">
    <property type="entry name" value="Zona_pellucida"/>
    <property type="match status" value="1"/>
</dbReference>
<keyword evidence="3" id="KW-0812">Transmembrane</keyword>
<dbReference type="PANTHER" id="PTHR14002:SF59">
    <property type="entry name" value="CUB AND ZONA PELLUCIDA-LIKE DOMAIN-CONTAINING PROTEIN 1-RELATED"/>
    <property type="match status" value="1"/>
</dbReference>
<gene>
    <name evidence="5" type="ORF">AALO_G00005130</name>
</gene>
<dbReference type="Gene3D" id="2.60.40.3210">
    <property type="entry name" value="Zona pellucida, ZP-N domain"/>
    <property type="match status" value="1"/>
</dbReference>
<evidence type="ECO:0000313" key="6">
    <source>
        <dbReference type="Proteomes" id="UP000823561"/>
    </source>
</evidence>
<dbReference type="PROSITE" id="PS51034">
    <property type="entry name" value="ZP_2"/>
    <property type="match status" value="1"/>
</dbReference>
<name>A0AAV6HJF1_9TELE</name>
<dbReference type="Pfam" id="PF23344">
    <property type="entry name" value="ZP-N"/>
    <property type="match status" value="1"/>
</dbReference>
<proteinExistence type="predicted"/>
<evidence type="ECO:0000256" key="2">
    <source>
        <dbReference type="ARBA" id="ARBA00023157"/>
    </source>
</evidence>
<dbReference type="Gene3D" id="2.60.40.4100">
    <property type="entry name" value="Zona pellucida, ZP-C domain"/>
    <property type="match status" value="1"/>
</dbReference>
<reference evidence="5 6" key="1">
    <citation type="submission" date="2020-10" db="EMBL/GenBank/DDBJ databases">
        <title>Chromosome-scale genome assembly of the Allis shad, Alosa alosa.</title>
        <authorList>
            <person name="Margot Z."/>
            <person name="Christophe K."/>
            <person name="Cabau C."/>
            <person name="Louis A."/>
            <person name="Berthelot C."/>
            <person name="Parey E."/>
            <person name="Roest Crollius H."/>
            <person name="Montfort J."/>
            <person name="Robinson-Rechavi M."/>
            <person name="Bucao C."/>
            <person name="Bouchez O."/>
            <person name="Gislard M."/>
            <person name="Lluch J."/>
            <person name="Milhes M."/>
            <person name="Lampietro C."/>
            <person name="Lopez Roques C."/>
            <person name="Donnadieu C."/>
            <person name="Braasch I."/>
            <person name="Desvignes T."/>
            <person name="Postlethwait J."/>
            <person name="Bobe J."/>
            <person name="Guiguen Y."/>
        </authorList>
    </citation>
    <scope>NUCLEOTIDE SEQUENCE [LARGE SCALE GENOMIC DNA]</scope>
    <source>
        <strain evidence="5">M-15738</strain>
        <tissue evidence="5">Blood</tissue>
    </source>
</reference>
<dbReference type="InterPro" id="IPR001507">
    <property type="entry name" value="ZP_dom"/>
</dbReference>
<sequence>MLWPQGFVPGVNLVSLLGWRGRIGLIAMSFLEHSRKFRIKHPASSVLRVVHFKFIMHPASNLTAFFILSIFLLAGMIETTAGQTSYTQEDMDLICMETTMHIVLKQSVLKAHQLRIGNSNCTLFSNGTHLLANISLDGCGTEMADDGQYLIFSNDVVSYNDTSAVVVRDPLVDIGFSCKYPKRSNVTIEFNGHRPPGNFTQRGFGKFTLQFEFFKSEAYSQAEDPNSYPLEFDLGEMMYMQIEAISSIPNTHLRALDCTAAPTDVPTDQRKYQILQNGCEVDETVEIYTNGDDSKVQFAMKAFKFIGLQDQVFITCSTILCKAGIVGSTCSQECSSRLKREAPSLTDDDFLPTEEHESEHSLLPVGQVTHFTELERSKRDSPLETSRHFISQGPVRIRPQRSVPDQEAQNLKPNLEMVIGAFLVAVAMVCGVVIYRTRMSKATYQRMV</sequence>
<accession>A0AAV6HJF1</accession>
<feature type="domain" description="ZP" evidence="4">
    <location>
        <begin position="94"/>
        <end position="337"/>
    </location>
</feature>
<dbReference type="PANTHER" id="PTHR14002">
    <property type="entry name" value="ENDOGLIN/TGF-BETA RECEPTOR TYPE III"/>
    <property type="match status" value="1"/>
</dbReference>
<feature type="transmembrane region" description="Helical" evidence="3">
    <location>
        <begin position="417"/>
        <end position="437"/>
    </location>
</feature>
<protein>
    <recommendedName>
        <fullName evidence="4">ZP domain-containing protein</fullName>
    </recommendedName>
</protein>
<evidence type="ECO:0000256" key="1">
    <source>
        <dbReference type="ARBA" id="ARBA00022729"/>
    </source>
</evidence>
<keyword evidence="3" id="KW-1133">Transmembrane helix</keyword>
<dbReference type="InterPro" id="IPR042235">
    <property type="entry name" value="ZP-C_dom"/>
</dbReference>
<organism evidence="5 6">
    <name type="scientific">Alosa alosa</name>
    <name type="common">allis shad</name>
    <dbReference type="NCBI Taxonomy" id="278164"/>
    <lineage>
        <taxon>Eukaryota</taxon>
        <taxon>Metazoa</taxon>
        <taxon>Chordata</taxon>
        <taxon>Craniata</taxon>
        <taxon>Vertebrata</taxon>
        <taxon>Euteleostomi</taxon>
        <taxon>Actinopterygii</taxon>
        <taxon>Neopterygii</taxon>
        <taxon>Teleostei</taxon>
        <taxon>Clupei</taxon>
        <taxon>Clupeiformes</taxon>
        <taxon>Clupeoidei</taxon>
        <taxon>Clupeidae</taxon>
        <taxon>Alosa</taxon>
    </lineage>
</organism>